<feature type="non-terminal residue" evidence="1">
    <location>
        <position position="72"/>
    </location>
</feature>
<dbReference type="EMBL" id="CACVAW010000043">
    <property type="protein sequence ID" value="CAA6811024.1"/>
    <property type="molecule type" value="Genomic_DNA"/>
</dbReference>
<evidence type="ECO:0008006" key="2">
    <source>
        <dbReference type="Google" id="ProtNLM"/>
    </source>
</evidence>
<dbReference type="AlphaFoldDB" id="A0A6S6SY34"/>
<organism evidence="1">
    <name type="scientific">uncultured Campylobacterales bacterium</name>
    <dbReference type="NCBI Taxonomy" id="352960"/>
    <lineage>
        <taxon>Bacteria</taxon>
        <taxon>Pseudomonadati</taxon>
        <taxon>Campylobacterota</taxon>
        <taxon>Epsilonproteobacteria</taxon>
        <taxon>Campylobacterales</taxon>
        <taxon>environmental samples</taxon>
    </lineage>
</organism>
<gene>
    <name evidence="1" type="ORF">HELGO_WM20354</name>
</gene>
<name>A0A6S6SY34_9BACT</name>
<reference evidence="1" key="1">
    <citation type="submission" date="2020-01" db="EMBL/GenBank/DDBJ databases">
        <authorList>
            <person name="Meier V. D."/>
            <person name="Meier V D."/>
        </authorList>
    </citation>
    <scope>NUCLEOTIDE SEQUENCE</scope>
    <source>
        <strain evidence="1">HLG_WM_MAG_12</strain>
    </source>
</reference>
<dbReference type="SUPFAM" id="SSF52096">
    <property type="entry name" value="ClpP/crotonase"/>
    <property type="match status" value="1"/>
</dbReference>
<protein>
    <recommendedName>
        <fullName evidence="2">Enoyl-CoA hydratase</fullName>
    </recommendedName>
</protein>
<accession>A0A6S6SY34</accession>
<dbReference type="Gene3D" id="3.90.226.10">
    <property type="entry name" value="2-enoyl-CoA Hydratase, Chain A, domain 1"/>
    <property type="match status" value="1"/>
</dbReference>
<proteinExistence type="predicted"/>
<evidence type="ECO:0000313" key="1">
    <source>
        <dbReference type="EMBL" id="CAA6811024.1"/>
    </source>
</evidence>
<dbReference type="InterPro" id="IPR029045">
    <property type="entry name" value="ClpP/crotonase-like_dom_sf"/>
</dbReference>
<sequence length="72" mass="8081">MDQAFTLEITQQSAIITFDTPESKVNILSSEALYELELILKDIKSKPLKSLVIKSNKKNNFIAGANIKEIRS</sequence>